<gene>
    <name evidence="2" type="ORF">LODBEIA_P40080</name>
</gene>
<feature type="region of interest" description="Disordered" evidence="1">
    <location>
        <begin position="324"/>
        <end position="350"/>
    </location>
</feature>
<dbReference type="SUPFAM" id="SSF103657">
    <property type="entry name" value="BAR/IMD domain-like"/>
    <property type="match status" value="1"/>
</dbReference>
<evidence type="ECO:0000256" key="1">
    <source>
        <dbReference type="SAM" id="MobiDB-lite"/>
    </source>
</evidence>
<dbReference type="GeneID" id="92209204"/>
<dbReference type="Proteomes" id="UP001497383">
    <property type="component" value="Chromosome 5"/>
</dbReference>
<dbReference type="EMBL" id="OZ022409">
    <property type="protein sequence ID" value="CAK9439908.1"/>
    <property type="molecule type" value="Genomic_DNA"/>
</dbReference>
<evidence type="ECO:0008006" key="4">
    <source>
        <dbReference type="Google" id="ProtNLM"/>
    </source>
</evidence>
<evidence type="ECO:0000313" key="3">
    <source>
        <dbReference type="Proteomes" id="UP001497383"/>
    </source>
</evidence>
<keyword evidence="3" id="KW-1185">Reference proteome</keyword>
<protein>
    <recommendedName>
        <fullName evidence="4">BAR domain-containing protein</fullName>
    </recommendedName>
</protein>
<dbReference type="InterPro" id="IPR027267">
    <property type="entry name" value="AH/BAR_dom_sf"/>
</dbReference>
<dbReference type="Gene3D" id="1.20.1270.60">
    <property type="entry name" value="Arfaptin homology (AH) domain/BAR domain"/>
    <property type="match status" value="1"/>
</dbReference>
<sequence length="350" mass="38411">MSFNFANFTKDLKSFGDRLSNDFNKEVVPFAQRTQRMVQEKIGKVSADDISQLPVEYTELATKCNNIEQLYKNVLKVTTNYESESYDYPGNLQESFTEFSQNVASRFAQLSKATTTAEAQAALVSDSSEGAYRPPKTLYHALSRAADASILTKGTAGDGGAAHAAQAAARIDDSDLLIKGLDLYSLNLNKIANARIGQDQLIKQKFNAPLQTTLRSLISQSNHIQRKVEQKRIDYDLTRYNVTNCQNPAKESKLRVEMENAEDEFANTVEDAINIMQNVVENAKPLQEFLNLIQAQLAYHKLAAELLGNMVGEFEELIVEQEKSSVAGGGAGGSGSGKGGDGKENGDFDL</sequence>
<feature type="compositionally biased region" description="Gly residues" evidence="1">
    <location>
        <begin position="327"/>
        <end position="339"/>
    </location>
</feature>
<organism evidence="2 3">
    <name type="scientific">Lodderomyces beijingensis</name>
    <dbReference type="NCBI Taxonomy" id="1775926"/>
    <lineage>
        <taxon>Eukaryota</taxon>
        <taxon>Fungi</taxon>
        <taxon>Dikarya</taxon>
        <taxon>Ascomycota</taxon>
        <taxon>Saccharomycotina</taxon>
        <taxon>Pichiomycetes</taxon>
        <taxon>Debaryomycetaceae</taxon>
        <taxon>Candida/Lodderomyces clade</taxon>
        <taxon>Lodderomyces</taxon>
    </lineage>
</organism>
<accession>A0ABP0ZPD9</accession>
<feature type="compositionally biased region" description="Basic and acidic residues" evidence="1">
    <location>
        <begin position="340"/>
        <end position="350"/>
    </location>
</feature>
<dbReference type="Pfam" id="PF10455">
    <property type="entry name" value="BAR_2"/>
    <property type="match status" value="1"/>
</dbReference>
<name>A0ABP0ZPD9_9ASCO</name>
<reference evidence="2 3" key="1">
    <citation type="submission" date="2024-03" db="EMBL/GenBank/DDBJ databases">
        <authorList>
            <person name="Brejova B."/>
        </authorList>
    </citation>
    <scope>NUCLEOTIDE SEQUENCE [LARGE SCALE GENOMIC DNA]</scope>
    <source>
        <strain evidence="2 3">CBS 14171</strain>
    </source>
</reference>
<evidence type="ECO:0000313" key="2">
    <source>
        <dbReference type="EMBL" id="CAK9439908.1"/>
    </source>
</evidence>
<proteinExistence type="predicted"/>
<dbReference type="CDD" id="cd07600">
    <property type="entry name" value="BAR_Gvp36"/>
    <property type="match status" value="1"/>
</dbReference>
<dbReference type="RefSeq" id="XP_066830946.1">
    <property type="nucleotide sequence ID" value="XM_066974182.1"/>
</dbReference>
<dbReference type="InterPro" id="IPR018859">
    <property type="entry name" value="BAR_dom-cont"/>
</dbReference>